<dbReference type="Gene3D" id="3.40.50.970">
    <property type="match status" value="1"/>
</dbReference>
<accession>X1H9A2</accession>
<dbReference type="InterPro" id="IPR029061">
    <property type="entry name" value="THDP-binding"/>
</dbReference>
<proteinExistence type="predicted"/>
<dbReference type="AlphaFoldDB" id="X1H9A2"/>
<comment type="caution">
    <text evidence="1">The sequence shown here is derived from an EMBL/GenBank/DDBJ whole genome shotgun (WGS) entry which is preliminary data.</text>
</comment>
<name>X1H9A2_9ZZZZ</name>
<sequence>MVTSSPGGTNTLSGVVGQWPDSLPVLYLSSQVKQKVTIKPCRHLGLRGLGDHEINITDIVQRTAKYTAMVRDPDKIF</sequence>
<dbReference type="EMBL" id="BARU01021884">
    <property type="protein sequence ID" value="GAH50429.1"/>
    <property type="molecule type" value="Genomic_DNA"/>
</dbReference>
<evidence type="ECO:0000313" key="1">
    <source>
        <dbReference type="EMBL" id="GAH50429.1"/>
    </source>
</evidence>
<organism evidence="1">
    <name type="scientific">marine sediment metagenome</name>
    <dbReference type="NCBI Taxonomy" id="412755"/>
    <lineage>
        <taxon>unclassified sequences</taxon>
        <taxon>metagenomes</taxon>
        <taxon>ecological metagenomes</taxon>
    </lineage>
</organism>
<reference evidence="1" key="1">
    <citation type="journal article" date="2014" name="Front. Microbiol.">
        <title>High frequency of phylogenetically diverse reductive dehalogenase-homologous genes in deep subseafloor sedimentary metagenomes.</title>
        <authorList>
            <person name="Kawai M."/>
            <person name="Futagami T."/>
            <person name="Toyoda A."/>
            <person name="Takaki Y."/>
            <person name="Nishi S."/>
            <person name="Hori S."/>
            <person name="Arai W."/>
            <person name="Tsubouchi T."/>
            <person name="Morono Y."/>
            <person name="Uchiyama I."/>
            <person name="Ito T."/>
            <person name="Fujiyama A."/>
            <person name="Inagaki F."/>
            <person name="Takami H."/>
        </authorList>
    </citation>
    <scope>NUCLEOTIDE SEQUENCE</scope>
    <source>
        <strain evidence="1">Expedition CK06-06</strain>
    </source>
</reference>
<gene>
    <name evidence="1" type="ORF">S03H2_35743</name>
</gene>
<dbReference type="CDD" id="cd07035">
    <property type="entry name" value="TPP_PYR_POX_like"/>
    <property type="match status" value="1"/>
</dbReference>
<protein>
    <submittedName>
        <fullName evidence="1">Uncharacterized protein</fullName>
    </submittedName>
</protein>
<dbReference type="SUPFAM" id="SSF52518">
    <property type="entry name" value="Thiamin diphosphate-binding fold (THDP-binding)"/>
    <property type="match status" value="1"/>
</dbReference>